<gene>
    <name evidence="1" type="ORF">L195_g054468</name>
</gene>
<name>A0A2K3KG76_TRIPR</name>
<feature type="non-terminal residue" evidence="1">
    <location>
        <position position="51"/>
    </location>
</feature>
<reference evidence="1 2" key="1">
    <citation type="journal article" date="2014" name="Am. J. Bot.">
        <title>Genome assembly and annotation for red clover (Trifolium pratense; Fabaceae).</title>
        <authorList>
            <person name="Istvanek J."/>
            <person name="Jaros M."/>
            <person name="Krenek A."/>
            <person name="Repkova J."/>
        </authorList>
    </citation>
    <scope>NUCLEOTIDE SEQUENCE [LARGE SCALE GENOMIC DNA]</scope>
    <source>
        <strain evidence="2">cv. Tatra</strain>
        <tissue evidence="1">Young leaves</tissue>
    </source>
</reference>
<proteinExistence type="predicted"/>
<organism evidence="1 2">
    <name type="scientific">Trifolium pratense</name>
    <name type="common">Red clover</name>
    <dbReference type="NCBI Taxonomy" id="57577"/>
    <lineage>
        <taxon>Eukaryota</taxon>
        <taxon>Viridiplantae</taxon>
        <taxon>Streptophyta</taxon>
        <taxon>Embryophyta</taxon>
        <taxon>Tracheophyta</taxon>
        <taxon>Spermatophyta</taxon>
        <taxon>Magnoliopsida</taxon>
        <taxon>eudicotyledons</taxon>
        <taxon>Gunneridae</taxon>
        <taxon>Pentapetalae</taxon>
        <taxon>rosids</taxon>
        <taxon>fabids</taxon>
        <taxon>Fabales</taxon>
        <taxon>Fabaceae</taxon>
        <taxon>Papilionoideae</taxon>
        <taxon>50 kb inversion clade</taxon>
        <taxon>NPAAA clade</taxon>
        <taxon>Hologalegina</taxon>
        <taxon>IRL clade</taxon>
        <taxon>Trifolieae</taxon>
        <taxon>Trifolium</taxon>
    </lineage>
</organism>
<sequence length="51" mass="6068">MFFQEQVLECAENILKLCRRMKIQIEIPKVVAVPQKQTEEEEEEEEEESGE</sequence>
<dbReference type="EMBL" id="ASHM01095330">
    <property type="protein sequence ID" value="PNX65295.1"/>
    <property type="molecule type" value="Genomic_DNA"/>
</dbReference>
<evidence type="ECO:0000313" key="1">
    <source>
        <dbReference type="EMBL" id="PNX65295.1"/>
    </source>
</evidence>
<dbReference type="Proteomes" id="UP000236291">
    <property type="component" value="Unassembled WGS sequence"/>
</dbReference>
<comment type="caution">
    <text evidence="1">The sequence shown here is derived from an EMBL/GenBank/DDBJ whole genome shotgun (WGS) entry which is preliminary data.</text>
</comment>
<accession>A0A2K3KG76</accession>
<protein>
    <submittedName>
        <fullName evidence="1">Uncharacterized protein</fullName>
    </submittedName>
</protein>
<evidence type="ECO:0000313" key="2">
    <source>
        <dbReference type="Proteomes" id="UP000236291"/>
    </source>
</evidence>
<dbReference type="AlphaFoldDB" id="A0A2K3KG76"/>
<reference evidence="1 2" key="2">
    <citation type="journal article" date="2017" name="Front. Plant Sci.">
        <title>Gene Classification and Mining of Molecular Markers Useful in Red Clover (Trifolium pratense) Breeding.</title>
        <authorList>
            <person name="Istvanek J."/>
            <person name="Dluhosova J."/>
            <person name="Dluhos P."/>
            <person name="Patkova L."/>
            <person name="Nedelnik J."/>
            <person name="Repkova J."/>
        </authorList>
    </citation>
    <scope>NUCLEOTIDE SEQUENCE [LARGE SCALE GENOMIC DNA]</scope>
    <source>
        <strain evidence="2">cv. Tatra</strain>
        <tissue evidence="1">Young leaves</tissue>
    </source>
</reference>